<evidence type="ECO:0000313" key="1">
    <source>
        <dbReference type="EMBL" id="KFZ29080.1"/>
    </source>
</evidence>
<dbReference type="Gene3D" id="3.30.470.20">
    <property type="entry name" value="ATP-grasp fold, B domain"/>
    <property type="match status" value="1"/>
</dbReference>
<evidence type="ECO:0008006" key="3">
    <source>
        <dbReference type="Google" id="ProtNLM"/>
    </source>
</evidence>
<reference evidence="1 2" key="1">
    <citation type="submission" date="2014-06" db="EMBL/GenBank/DDBJ databases">
        <title>Draft genome sequence of Idiomarina sp. MCCC 1A10513.</title>
        <authorList>
            <person name="Du J."/>
            <person name="Lai Q."/>
            <person name="Shao Z."/>
        </authorList>
    </citation>
    <scope>NUCLEOTIDE SEQUENCE [LARGE SCALE GENOMIC DNA]</scope>
    <source>
        <strain evidence="1 2">MCCC 1A10513</strain>
    </source>
</reference>
<evidence type="ECO:0000313" key="2">
    <source>
        <dbReference type="Proteomes" id="UP000053718"/>
    </source>
</evidence>
<accession>A0A094IN11</accession>
<dbReference type="RefSeq" id="WP_034731425.1">
    <property type="nucleotide sequence ID" value="NZ_JPIN01000005.1"/>
</dbReference>
<dbReference type="Proteomes" id="UP000053718">
    <property type="component" value="Unassembled WGS sequence"/>
</dbReference>
<sequence length="306" mass="35064">MDFIYPKVYANRATRIVEEAMRKLSLQFALLRHLRPFSYWDVFYGDHPAVNTDVFRLVSNAVLQRVDSKKFLVREAKRLGLEGHLVPYSFESVAEAQTLSRDADDIWFMKPSYSTGGRGIQCIKHRNIIDLQLPDHHILQTQITDLELLEGRKYTARAYVFVFNKQVYCFDDGFVMIHGVPFDAASTDFAAQVDHADYHQPDGCVKMATLADLPDYPAKIASIYSAIAQIKPILEPLITASSPYRYALIGIDLLFQQQNKVQIVELNTKANFVHTESINERLNVPFFAAFLSLLYLQNSHRRLTQI</sequence>
<proteinExistence type="predicted"/>
<comment type="caution">
    <text evidence="1">The sequence shown here is derived from an EMBL/GenBank/DDBJ whole genome shotgun (WGS) entry which is preliminary data.</text>
</comment>
<name>A0A094IN11_9GAMM</name>
<dbReference type="EMBL" id="JPIN01000005">
    <property type="protein sequence ID" value="KFZ29080.1"/>
    <property type="molecule type" value="Genomic_DNA"/>
</dbReference>
<dbReference type="Pfam" id="PF03133">
    <property type="entry name" value="TTL"/>
    <property type="match status" value="1"/>
</dbReference>
<protein>
    <recommendedName>
        <fullName evidence="3">ATP-grasp domain-containing protein</fullName>
    </recommendedName>
</protein>
<keyword evidence="2" id="KW-1185">Reference proteome</keyword>
<dbReference type="OrthoDB" id="269774at2"/>
<dbReference type="InterPro" id="IPR004344">
    <property type="entry name" value="TTL/TTLL_fam"/>
</dbReference>
<dbReference type="AlphaFoldDB" id="A0A094IN11"/>
<dbReference type="SUPFAM" id="SSF56059">
    <property type="entry name" value="Glutathione synthetase ATP-binding domain-like"/>
    <property type="match status" value="1"/>
</dbReference>
<organism evidence="1 2">
    <name type="scientific">Pseudidiomarina atlantica</name>
    <dbReference type="NCBI Taxonomy" id="1517416"/>
    <lineage>
        <taxon>Bacteria</taxon>
        <taxon>Pseudomonadati</taxon>
        <taxon>Pseudomonadota</taxon>
        <taxon>Gammaproteobacteria</taxon>
        <taxon>Alteromonadales</taxon>
        <taxon>Idiomarinaceae</taxon>
        <taxon>Pseudidiomarina</taxon>
    </lineage>
</organism>
<gene>
    <name evidence="1" type="ORF">IDAT_05225</name>
</gene>